<proteinExistence type="predicted"/>
<feature type="coiled-coil region" evidence="1">
    <location>
        <begin position="134"/>
        <end position="182"/>
    </location>
</feature>
<gene>
    <name evidence="2" type="ORF">G3I46_17135</name>
</gene>
<dbReference type="AlphaFoldDB" id="A0A6N9UT08"/>
<comment type="caution">
    <text evidence="2">The sequence shown here is derived from an EMBL/GenBank/DDBJ whole genome shotgun (WGS) entry which is preliminary data.</text>
</comment>
<dbReference type="RefSeq" id="WP_164140601.1">
    <property type="nucleotide sequence ID" value="NZ_JAAGMB010000371.1"/>
</dbReference>
<sequence>MAARSSSRRPFAWTEKDLARDVLPDRRQLAVALQKICRHLAVTTPEGLTPTHPTQAQAARYLHVSETALTRYLQGQRVPPEKGAAVIFETACRDAGGSQNVGITREKFLTLRSRAEQERCANCARHRERRRDAIHAAGQKLRALQDTNEELEQSAAEQARELGKLRQNVATLKQEAQRMKAAPPLPASEAGAKEFSTAVRPATLLPVPRRQGDRQQSRNRALEARNVGRRAEELLRDGRPDSTLALLRYTAEAYTPLEVALLVTLLRAQGQDELTDNLVHIYARDRNDHEVVCTALVLHEREAVADAEALLRMAAAHPGSSLSRARGAEPSI</sequence>
<evidence type="ECO:0000313" key="2">
    <source>
        <dbReference type="EMBL" id="NEB18212.1"/>
    </source>
</evidence>
<protein>
    <submittedName>
        <fullName evidence="2">Uncharacterized protein</fullName>
    </submittedName>
</protein>
<evidence type="ECO:0000313" key="3">
    <source>
        <dbReference type="Proteomes" id="UP000469545"/>
    </source>
</evidence>
<name>A0A6N9UT08_9ACTN</name>
<dbReference type="EMBL" id="JAAGMB010000371">
    <property type="protein sequence ID" value="NEB18212.1"/>
    <property type="molecule type" value="Genomic_DNA"/>
</dbReference>
<keyword evidence="1" id="KW-0175">Coiled coil</keyword>
<organism evidence="2 3">
    <name type="scientific">Streptomyces coelicoflavus</name>
    <dbReference type="NCBI Taxonomy" id="285562"/>
    <lineage>
        <taxon>Bacteria</taxon>
        <taxon>Bacillati</taxon>
        <taxon>Actinomycetota</taxon>
        <taxon>Actinomycetes</taxon>
        <taxon>Kitasatosporales</taxon>
        <taxon>Streptomycetaceae</taxon>
        <taxon>Streptomyces</taxon>
    </lineage>
</organism>
<keyword evidence="3" id="KW-1185">Reference proteome</keyword>
<reference evidence="2 3" key="1">
    <citation type="submission" date="2020-01" db="EMBL/GenBank/DDBJ databases">
        <title>Insect and environment-associated Actinomycetes.</title>
        <authorList>
            <person name="Currrie C."/>
            <person name="Chevrette M."/>
            <person name="Carlson C."/>
            <person name="Stubbendieck R."/>
            <person name="Wendt-Pienkowski E."/>
        </authorList>
    </citation>
    <scope>NUCLEOTIDE SEQUENCE [LARGE SCALE GENOMIC DNA]</scope>
    <source>
        <strain evidence="2 3">SID14172</strain>
    </source>
</reference>
<evidence type="ECO:0000256" key="1">
    <source>
        <dbReference type="SAM" id="Coils"/>
    </source>
</evidence>
<dbReference type="Proteomes" id="UP000469545">
    <property type="component" value="Unassembled WGS sequence"/>
</dbReference>
<accession>A0A6N9UT08</accession>